<proteinExistence type="predicted"/>
<accession>A0ABZ0NUG2</accession>
<evidence type="ECO:0000313" key="3">
    <source>
        <dbReference type="Proteomes" id="UP001302367"/>
    </source>
</evidence>
<reference evidence="2 3" key="1">
    <citation type="submission" date="2023-09" db="EMBL/GenBank/DDBJ databases">
        <title>Complete-Gapless Cercospora beticola genome.</title>
        <authorList>
            <person name="Wyatt N.A."/>
            <person name="Spanner R.E."/>
            <person name="Bolton M.D."/>
        </authorList>
    </citation>
    <scope>NUCLEOTIDE SEQUENCE [LARGE SCALE GENOMIC DNA]</scope>
    <source>
        <strain evidence="2">Cb09-40</strain>
    </source>
</reference>
<dbReference type="Proteomes" id="UP001302367">
    <property type="component" value="Chromosome 5"/>
</dbReference>
<evidence type="ECO:0000256" key="1">
    <source>
        <dbReference type="SAM" id="MobiDB-lite"/>
    </source>
</evidence>
<feature type="compositionally biased region" description="Low complexity" evidence="1">
    <location>
        <begin position="25"/>
        <end position="37"/>
    </location>
</feature>
<evidence type="ECO:0000313" key="2">
    <source>
        <dbReference type="EMBL" id="WPB03151.1"/>
    </source>
</evidence>
<dbReference type="EMBL" id="CP134188">
    <property type="protein sequence ID" value="WPB03151.1"/>
    <property type="molecule type" value="Genomic_DNA"/>
</dbReference>
<name>A0ABZ0NUG2_CERBT</name>
<feature type="compositionally biased region" description="Polar residues" evidence="1">
    <location>
        <begin position="1"/>
        <end position="17"/>
    </location>
</feature>
<protein>
    <submittedName>
        <fullName evidence="2">Uncharacterized protein</fullName>
    </submittedName>
</protein>
<dbReference type="RefSeq" id="XP_065459054.1">
    <property type="nucleotide sequence ID" value="XM_065602982.1"/>
</dbReference>
<dbReference type="GeneID" id="90644407"/>
<gene>
    <name evidence="2" type="ORF">RHO25_007788</name>
</gene>
<organism evidence="2 3">
    <name type="scientific">Cercospora beticola</name>
    <name type="common">Sugarbeet leaf spot fungus</name>
    <dbReference type="NCBI Taxonomy" id="122368"/>
    <lineage>
        <taxon>Eukaryota</taxon>
        <taxon>Fungi</taxon>
        <taxon>Dikarya</taxon>
        <taxon>Ascomycota</taxon>
        <taxon>Pezizomycotina</taxon>
        <taxon>Dothideomycetes</taxon>
        <taxon>Dothideomycetidae</taxon>
        <taxon>Mycosphaerellales</taxon>
        <taxon>Mycosphaerellaceae</taxon>
        <taxon>Cercospora</taxon>
    </lineage>
</organism>
<keyword evidence="3" id="KW-1185">Reference proteome</keyword>
<sequence length="177" mass="19672">MLASEPSHSTQDKTYQAQEVEDHSSLPAPSLSARPSALEDQELVGEYHEEHGMMPTTYKLPLQAKRLAWRAIEHSLPIWYSLLAGEDFSTRSWIPKEGESTGFTLFSEPLQKLSSLQALQVRARLQTLLSNCTFAVHIDAKSNHADGNHSRPLAGLPGVGSDISSRTKFLFNWKTPS</sequence>
<feature type="region of interest" description="Disordered" evidence="1">
    <location>
        <begin position="1"/>
        <end position="37"/>
    </location>
</feature>